<organism evidence="2 3">
    <name type="scientific">Gossypium australe</name>
    <dbReference type="NCBI Taxonomy" id="47621"/>
    <lineage>
        <taxon>Eukaryota</taxon>
        <taxon>Viridiplantae</taxon>
        <taxon>Streptophyta</taxon>
        <taxon>Embryophyta</taxon>
        <taxon>Tracheophyta</taxon>
        <taxon>Spermatophyta</taxon>
        <taxon>Magnoliopsida</taxon>
        <taxon>eudicotyledons</taxon>
        <taxon>Gunneridae</taxon>
        <taxon>Pentapetalae</taxon>
        <taxon>rosids</taxon>
        <taxon>malvids</taxon>
        <taxon>Malvales</taxon>
        <taxon>Malvaceae</taxon>
        <taxon>Malvoideae</taxon>
        <taxon>Gossypium</taxon>
    </lineage>
</organism>
<reference evidence="3" key="1">
    <citation type="journal article" date="2019" name="Plant Biotechnol. J.">
        <title>Genome sequencing of the Australian wild diploid species Gossypium australe highlights disease resistance and delayed gland morphogenesis.</title>
        <authorList>
            <person name="Cai Y."/>
            <person name="Cai X."/>
            <person name="Wang Q."/>
            <person name="Wang P."/>
            <person name="Zhang Y."/>
            <person name="Cai C."/>
            <person name="Xu Y."/>
            <person name="Wang K."/>
            <person name="Zhou Z."/>
            <person name="Wang C."/>
            <person name="Geng S."/>
            <person name="Li B."/>
            <person name="Dong Q."/>
            <person name="Hou Y."/>
            <person name="Wang H."/>
            <person name="Ai P."/>
            <person name="Liu Z."/>
            <person name="Yi F."/>
            <person name="Sun M."/>
            <person name="An G."/>
            <person name="Cheng J."/>
            <person name="Zhang Y."/>
            <person name="Shi Q."/>
            <person name="Xie Y."/>
            <person name="Shi X."/>
            <person name="Chang Y."/>
            <person name="Huang F."/>
            <person name="Chen Y."/>
            <person name="Hong S."/>
            <person name="Mi L."/>
            <person name="Sun Q."/>
            <person name="Zhang L."/>
            <person name="Zhou B."/>
            <person name="Peng R."/>
            <person name="Zhang X."/>
            <person name="Liu F."/>
        </authorList>
    </citation>
    <scope>NUCLEOTIDE SEQUENCE [LARGE SCALE GENOMIC DNA]</scope>
    <source>
        <strain evidence="3">cv. PA1801</strain>
    </source>
</reference>
<proteinExistence type="predicted"/>
<evidence type="ECO:0000256" key="1">
    <source>
        <dbReference type="SAM" id="SignalP"/>
    </source>
</evidence>
<dbReference type="Proteomes" id="UP000325315">
    <property type="component" value="Unassembled WGS sequence"/>
</dbReference>
<feature type="signal peptide" evidence="1">
    <location>
        <begin position="1"/>
        <end position="29"/>
    </location>
</feature>
<name>A0A5B6X5A4_9ROSI</name>
<comment type="caution">
    <text evidence="2">The sequence shown here is derived from an EMBL/GenBank/DDBJ whole genome shotgun (WGS) entry which is preliminary data.</text>
</comment>
<evidence type="ECO:0008006" key="4">
    <source>
        <dbReference type="Google" id="ProtNLM"/>
    </source>
</evidence>
<accession>A0A5B6X5A4</accession>
<protein>
    <recommendedName>
        <fullName evidence="4">Secreted protein</fullName>
    </recommendedName>
</protein>
<gene>
    <name evidence="2" type="ORF">EPI10_032622</name>
</gene>
<keyword evidence="1" id="KW-0732">Signal</keyword>
<dbReference type="AlphaFoldDB" id="A0A5B6X5A4"/>
<feature type="chain" id="PRO_5023142595" description="Secreted protein" evidence="1">
    <location>
        <begin position="30"/>
        <end position="67"/>
    </location>
</feature>
<evidence type="ECO:0000313" key="2">
    <source>
        <dbReference type="EMBL" id="KAA3488923.1"/>
    </source>
</evidence>
<sequence>MRVISTACLTPFVCSITFLLLLFFLTSESLQTPTCCFSLVVQPASKVFNLQDFFSPDVTFCLVAEKM</sequence>
<evidence type="ECO:0000313" key="3">
    <source>
        <dbReference type="Proteomes" id="UP000325315"/>
    </source>
</evidence>
<keyword evidence="3" id="KW-1185">Reference proteome</keyword>
<dbReference type="EMBL" id="SMMG02000001">
    <property type="protein sequence ID" value="KAA3488923.1"/>
    <property type="molecule type" value="Genomic_DNA"/>
</dbReference>